<dbReference type="InterPro" id="IPR036691">
    <property type="entry name" value="Endo/exonu/phosph_ase_sf"/>
</dbReference>
<accession>A0A061FWF7</accession>
<dbReference type="eggNOG" id="KOG1075">
    <property type="taxonomic scope" value="Eukaryota"/>
</dbReference>
<evidence type="ECO:0000313" key="2">
    <source>
        <dbReference type="Proteomes" id="UP000026915"/>
    </source>
</evidence>
<gene>
    <name evidence="1" type="ORF">TCM_014026</name>
</gene>
<keyword evidence="2" id="KW-1185">Reference proteome</keyword>
<dbReference type="EMBL" id="CM001881">
    <property type="protein sequence ID" value="EOY21875.1"/>
    <property type="molecule type" value="Genomic_DNA"/>
</dbReference>
<dbReference type="Gramene" id="EOY21875">
    <property type="protein sequence ID" value="EOY21875"/>
    <property type="gene ID" value="TCM_014026"/>
</dbReference>
<dbReference type="HOGENOM" id="CLU_532551_0_0_1"/>
<evidence type="ECO:0000313" key="1">
    <source>
        <dbReference type="EMBL" id="EOY21875.1"/>
    </source>
</evidence>
<evidence type="ECO:0008006" key="3">
    <source>
        <dbReference type="Google" id="ProtNLM"/>
    </source>
</evidence>
<dbReference type="SUPFAM" id="SSF56219">
    <property type="entry name" value="DNase I-like"/>
    <property type="match status" value="1"/>
</dbReference>
<dbReference type="InParanoid" id="A0A061FWF7"/>
<dbReference type="Proteomes" id="UP000026915">
    <property type="component" value="Chromosome 3"/>
</dbReference>
<dbReference type="PANTHER" id="PTHR33710:SF77">
    <property type="entry name" value="DNASE I-LIKE SUPERFAMILY PROTEIN"/>
    <property type="match status" value="1"/>
</dbReference>
<dbReference type="AlphaFoldDB" id="A0A061FWF7"/>
<protein>
    <recommendedName>
        <fullName evidence="3">RNase H type-1 domain-containing protein</fullName>
    </recommendedName>
</protein>
<proteinExistence type="predicted"/>
<name>A0A061FWF7_THECC</name>
<reference evidence="1 2" key="1">
    <citation type="journal article" date="2013" name="Genome Biol.">
        <title>The genome sequence of the most widely cultivated cacao type and its use to identify candidate genes regulating pod color.</title>
        <authorList>
            <person name="Motamayor J.C."/>
            <person name="Mockaitis K."/>
            <person name="Schmutz J."/>
            <person name="Haiminen N."/>
            <person name="Iii D.L."/>
            <person name="Cornejo O."/>
            <person name="Findley S.D."/>
            <person name="Zheng P."/>
            <person name="Utro F."/>
            <person name="Royaert S."/>
            <person name="Saski C."/>
            <person name="Jenkins J."/>
            <person name="Podicheti R."/>
            <person name="Zhao M."/>
            <person name="Scheffler B.E."/>
            <person name="Stack J.C."/>
            <person name="Feltus F.A."/>
            <person name="Mustiga G.M."/>
            <person name="Amores F."/>
            <person name="Phillips W."/>
            <person name="Marelli J.P."/>
            <person name="May G.D."/>
            <person name="Shapiro H."/>
            <person name="Ma J."/>
            <person name="Bustamante C.D."/>
            <person name="Schnell R.J."/>
            <person name="Main D."/>
            <person name="Gilbert D."/>
            <person name="Parida L."/>
            <person name="Kuhn D.N."/>
        </authorList>
    </citation>
    <scope>NUCLEOTIDE SEQUENCE [LARGE SCALE GENOMIC DNA]</scope>
    <source>
        <strain evidence="2">cv. Matina 1-6</strain>
    </source>
</reference>
<dbReference type="PANTHER" id="PTHR33710">
    <property type="entry name" value="BNAC02G09200D PROTEIN"/>
    <property type="match status" value="1"/>
</dbReference>
<organism evidence="1 2">
    <name type="scientific">Theobroma cacao</name>
    <name type="common">Cacao</name>
    <name type="synonym">Cocoa</name>
    <dbReference type="NCBI Taxonomy" id="3641"/>
    <lineage>
        <taxon>Eukaryota</taxon>
        <taxon>Viridiplantae</taxon>
        <taxon>Streptophyta</taxon>
        <taxon>Embryophyta</taxon>
        <taxon>Tracheophyta</taxon>
        <taxon>Spermatophyta</taxon>
        <taxon>Magnoliopsida</taxon>
        <taxon>eudicotyledons</taxon>
        <taxon>Gunneridae</taxon>
        <taxon>Pentapetalae</taxon>
        <taxon>rosids</taxon>
        <taxon>malvids</taxon>
        <taxon>Malvales</taxon>
        <taxon>Malvaceae</taxon>
        <taxon>Byttnerioideae</taxon>
        <taxon>Theobroma</taxon>
    </lineage>
</organism>
<sequence>MNRAGSINHGKRIVERNTADQLRDTVQSTKDNAGQANGGIESRAMIQEDNGLFGRASEGEEVVRESLTMDVLTGSILDPNKHTVATMEVKKVEEGLHTFKLMTRNARTGGVAIHEKDFKSTDKKILTHLQGMSIKKRVRAKPIIATMHSNAMSSLLEDSGQNLAFEDIEVEAIQQSVATKDLKKPSTILGDDLKENLWPIQGPKFTWRRGTMFERIDKAVCNMQWRLAFSDAVVHHLPRVGSDHRPLLISTRDARVENRTQSFRFQAVWLIHEGFNEFVKQAWDNSSNIHVAMWISFKVYIHSKEGNVLPPYPIRNKFSILPLKAHEFIRRPVDMEEVRETLFEMKPLKAPEASEDQMEVIKEVWTTSVPVQEQRYKIHVKFKSTGRELHIEGQLSIIKSMVVNTHSTWTFVPLINGGMKRQEEILVGWTPPPKEWITVNSDGAYNSVARIASAGRVLRDTHGTWIVGYACKLSQVQPIVQSCEGFTKASSWLGSEASAKLNYKLITRQWFR</sequence>